<dbReference type="AlphaFoldDB" id="M5SEC2"/>
<evidence type="ECO:0000313" key="1">
    <source>
        <dbReference type="EMBL" id="EMI26042.1"/>
    </source>
</evidence>
<dbReference type="Proteomes" id="UP000011996">
    <property type="component" value="Unassembled WGS sequence"/>
</dbReference>
<gene>
    <name evidence="1" type="ORF">RESH_03379</name>
</gene>
<evidence type="ECO:0000313" key="2">
    <source>
        <dbReference type="Proteomes" id="UP000011996"/>
    </source>
</evidence>
<accession>M5SEC2</accession>
<protein>
    <submittedName>
        <fullName evidence="1">Uncharacterized protein</fullName>
    </submittedName>
</protein>
<dbReference type="EMBL" id="ANOF01000107">
    <property type="protein sequence ID" value="EMI26042.1"/>
    <property type="molecule type" value="Genomic_DNA"/>
</dbReference>
<dbReference type="PATRIC" id="fig|1263868.3.peg.3642"/>
<proteinExistence type="predicted"/>
<organism evidence="1 2">
    <name type="scientific">Rhodopirellula europaea SH398</name>
    <dbReference type="NCBI Taxonomy" id="1263868"/>
    <lineage>
        <taxon>Bacteria</taxon>
        <taxon>Pseudomonadati</taxon>
        <taxon>Planctomycetota</taxon>
        <taxon>Planctomycetia</taxon>
        <taxon>Pirellulales</taxon>
        <taxon>Pirellulaceae</taxon>
        <taxon>Rhodopirellula</taxon>
    </lineage>
</organism>
<sequence length="76" mass="8778">MCYHDSTLSDPVNVLQQKIDMTVSTGLVDREIRRSLGFTNEVNKVPPINEPLFRNRPLQKSVHANLLRSRRLNSFN</sequence>
<reference evidence="1 2" key="1">
    <citation type="journal article" date="2013" name="Mar. Genomics">
        <title>Expression of sulfatases in Rhodopirellula baltica and the diversity of sulfatases in the genus Rhodopirellula.</title>
        <authorList>
            <person name="Wegner C.E."/>
            <person name="Richter-Heitmann T."/>
            <person name="Klindworth A."/>
            <person name="Klockow C."/>
            <person name="Richter M."/>
            <person name="Achstetter T."/>
            <person name="Glockner F.O."/>
            <person name="Harder J."/>
        </authorList>
    </citation>
    <scope>NUCLEOTIDE SEQUENCE [LARGE SCALE GENOMIC DNA]</scope>
    <source>
        <strain evidence="1 2">SH398</strain>
    </source>
</reference>
<dbReference type="STRING" id="1263868.RESH_03379"/>
<name>M5SEC2_9BACT</name>
<comment type="caution">
    <text evidence="1">The sequence shown here is derived from an EMBL/GenBank/DDBJ whole genome shotgun (WGS) entry which is preliminary data.</text>
</comment>